<feature type="region of interest" description="Disordered" evidence="4">
    <location>
        <begin position="1"/>
        <end position="84"/>
    </location>
</feature>
<feature type="compositionally biased region" description="Basic residues" evidence="4">
    <location>
        <begin position="46"/>
        <end position="68"/>
    </location>
</feature>
<dbReference type="PANTHER" id="PTHR13471:SF0">
    <property type="entry name" value="NUCLEAR EXOSOME REGULATOR NRDE2"/>
    <property type="match status" value="1"/>
</dbReference>
<dbReference type="GO" id="GO:1902369">
    <property type="term" value="P:negative regulation of RNA catabolic process"/>
    <property type="evidence" value="ECO:0007669"/>
    <property type="project" value="TreeGrafter"/>
</dbReference>
<dbReference type="InterPro" id="IPR013633">
    <property type="entry name" value="NRDE-2"/>
</dbReference>
<evidence type="ECO:0000313" key="5">
    <source>
        <dbReference type="EMBL" id="KAG9246252.1"/>
    </source>
</evidence>
<name>A0A9P8CGV6_9HELO</name>
<proteinExistence type="inferred from homology"/>
<accession>A0A9P8CGV6</accession>
<feature type="compositionally biased region" description="Basic and acidic residues" evidence="4">
    <location>
        <begin position="26"/>
        <end position="45"/>
    </location>
</feature>
<evidence type="ECO:0000256" key="2">
    <source>
        <dbReference type="ARBA" id="ARBA00009265"/>
    </source>
</evidence>
<dbReference type="OrthoDB" id="297219at2759"/>
<dbReference type="AlphaFoldDB" id="A0A9P8CGV6"/>
<gene>
    <name evidence="5" type="ORF">BJ878DRAFT_298544</name>
</gene>
<dbReference type="Gene3D" id="1.25.40.10">
    <property type="entry name" value="Tetratricopeptide repeat domain"/>
    <property type="match status" value="1"/>
</dbReference>
<feature type="compositionally biased region" description="Low complexity" evidence="4">
    <location>
        <begin position="8"/>
        <end position="25"/>
    </location>
</feature>
<evidence type="ECO:0000313" key="6">
    <source>
        <dbReference type="Proteomes" id="UP000887226"/>
    </source>
</evidence>
<keyword evidence="3" id="KW-0539">Nucleus</keyword>
<dbReference type="PANTHER" id="PTHR13471">
    <property type="entry name" value="TETRATRICOPEPTIDE-LIKE HELICAL"/>
    <property type="match status" value="1"/>
</dbReference>
<keyword evidence="6" id="KW-1185">Reference proteome</keyword>
<dbReference type="Proteomes" id="UP000887226">
    <property type="component" value="Unassembled WGS sequence"/>
</dbReference>
<dbReference type="GO" id="GO:0031048">
    <property type="term" value="P:regulatory ncRNA-mediated heterochromatin formation"/>
    <property type="evidence" value="ECO:0007669"/>
    <property type="project" value="TreeGrafter"/>
</dbReference>
<comment type="caution">
    <text evidence="5">The sequence shown here is derived from an EMBL/GenBank/DDBJ whole genome shotgun (WGS) entry which is preliminary data.</text>
</comment>
<organism evidence="5 6">
    <name type="scientific">Calycina marina</name>
    <dbReference type="NCBI Taxonomy" id="1763456"/>
    <lineage>
        <taxon>Eukaryota</taxon>
        <taxon>Fungi</taxon>
        <taxon>Dikarya</taxon>
        <taxon>Ascomycota</taxon>
        <taxon>Pezizomycotina</taxon>
        <taxon>Leotiomycetes</taxon>
        <taxon>Helotiales</taxon>
        <taxon>Pezizellaceae</taxon>
        <taxon>Calycina</taxon>
    </lineage>
</organism>
<evidence type="ECO:0000256" key="1">
    <source>
        <dbReference type="ARBA" id="ARBA00004123"/>
    </source>
</evidence>
<evidence type="ECO:0000256" key="4">
    <source>
        <dbReference type="SAM" id="MobiDB-lite"/>
    </source>
</evidence>
<sequence>MAEPPSIPKFASFKPKPKPGSAKSPELPDEKKLLKSTREVRNHGDRRYHHHRRHRNRSRSRERNHHRNDRPVQDPHSPPRSTTPDHVLIVDLIGDSKNLIYGGNHRYDVPPFRRVGAGNVLGAPKTWRIDHDQSNDKFIVLCPRGYHGSREDRDIFAKLVKDRPRLMKVPSEVMNEHPGVEADFVSLRFDKKRKHEHGINKSDSEEDGDGTDYRSIHGKFKATEKSAYNELEYIDNSESDTEDRRTIYLDSVLNSKNIELSRSVEQHPHDIDAWLALIEHQDIILRSGETKKRITNAEIQSTADIKIHMYEKALTNVKSPLHMEKLLLGMMEEGSKIWELQTQSVKWERISEENMGSLSLWKRYIDFRQTTFSTFRFEEIKNLYLKRFRLLVRAAEMRQHDNSLYPQLIYIILRYSIYLRESGYIELSIAIWQALLEFNFFAPAPNGFTYTQKIAMFKEFWESEAPRVGEEGSTGWKGFVANHSDAPDTTTDQVDVVDLQQLFESWALLERRRARVSQRPARTMDDVAEDDPFRVILVSDFEELLVGFTDHKNLLIDAFLLFCGLPVMSQKPASQAWASDSFIIGGSLVTNMKEFADVRHVFEADNEHSRSSLPSAILVQPAQFIVSPESMYSNTWFRSMLPWSEKYESGGGPVHYDWTKNVLRHLSKEYVEEEFGEYHMAFELRNEPETIMKICKNVIKRINPESRRLYNALGLIAWTKGDQERAKAVFSSAVREGSDATPNSGQLTADTIDIWRSWVWRVLSDSGGSDALQLIVGISQGNLNGNSTMPSILKAKDRLATDRDEAFSKGDYFCATLWTELLALLQYSSTTSTEENQSLQQGNITAALAVYSSFSRALQERDQGGSSNHELLFQAEARLLYYHALHGPFRPALLRDRLTNSLKLFPRNTIYLSLYTFNESRLRIENRVRTMLNDIVLTPESDNLVSRFFAIHYELAHGTIHAARAAFEHAVVSPACRGAISLWKSYIFFCAQHFPERAKDIWYQALKSCPWAKELYVVGFETLQTVLSFDDLKATWKVMGEKNLRVHIDLEEIFEEIARKEIRHAPVRKLALK</sequence>
<dbReference type="GO" id="GO:0071013">
    <property type="term" value="C:catalytic step 2 spliceosome"/>
    <property type="evidence" value="ECO:0007669"/>
    <property type="project" value="TreeGrafter"/>
</dbReference>
<dbReference type="Pfam" id="PF08424">
    <property type="entry name" value="NRDE-2"/>
    <property type="match status" value="1"/>
</dbReference>
<dbReference type="EMBL" id="MU253811">
    <property type="protein sequence ID" value="KAG9246252.1"/>
    <property type="molecule type" value="Genomic_DNA"/>
</dbReference>
<comment type="similarity">
    <text evidence="2">Belongs to the NRDE2 family.</text>
</comment>
<protein>
    <submittedName>
        <fullName evidence="5">NRDE-2, necessary for RNA interference-domain-containing protein</fullName>
    </submittedName>
</protein>
<dbReference type="SUPFAM" id="SSF48452">
    <property type="entry name" value="TPR-like"/>
    <property type="match status" value="1"/>
</dbReference>
<reference evidence="5" key="1">
    <citation type="journal article" date="2021" name="IMA Fungus">
        <title>Genomic characterization of three marine fungi, including Emericellopsis atlantica sp. nov. with signatures of a generalist lifestyle and marine biomass degradation.</title>
        <authorList>
            <person name="Hagestad O.C."/>
            <person name="Hou L."/>
            <person name="Andersen J.H."/>
            <person name="Hansen E.H."/>
            <person name="Altermark B."/>
            <person name="Li C."/>
            <person name="Kuhnert E."/>
            <person name="Cox R.J."/>
            <person name="Crous P.W."/>
            <person name="Spatafora J.W."/>
            <person name="Lail K."/>
            <person name="Amirebrahimi M."/>
            <person name="Lipzen A."/>
            <person name="Pangilinan J."/>
            <person name="Andreopoulos W."/>
            <person name="Hayes R.D."/>
            <person name="Ng V."/>
            <person name="Grigoriev I.V."/>
            <person name="Jackson S.A."/>
            <person name="Sutton T.D.S."/>
            <person name="Dobson A.D.W."/>
            <person name="Rama T."/>
        </authorList>
    </citation>
    <scope>NUCLEOTIDE SEQUENCE</scope>
    <source>
        <strain evidence="5">TRa3180A</strain>
    </source>
</reference>
<evidence type="ECO:0000256" key="3">
    <source>
        <dbReference type="ARBA" id="ARBA00023242"/>
    </source>
</evidence>
<dbReference type="InterPro" id="IPR011990">
    <property type="entry name" value="TPR-like_helical_dom_sf"/>
</dbReference>
<comment type="subcellular location">
    <subcellularLocation>
        <location evidence="1">Nucleus</location>
    </subcellularLocation>
</comment>